<evidence type="ECO:0000313" key="15">
    <source>
        <dbReference type="Proteomes" id="UP000030661"/>
    </source>
</evidence>
<keyword evidence="7" id="KW-0862">Zinc</keyword>
<dbReference type="eggNOG" id="COG2812">
    <property type="taxonomic scope" value="Bacteria"/>
</dbReference>
<keyword evidence="6 11" id="KW-0547">Nucleotide-binding</keyword>
<protein>
    <recommendedName>
        <fullName evidence="11">DNA polymerase III subunit gamma/tau</fullName>
        <ecNumber evidence="11">2.7.7.7</ecNumber>
    </recommendedName>
</protein>
<dbReference type="NCBIfam" id="NF004046">
    <property type="entry name" value="PRK05563.1"/>
    <property type="match status" value="1"/>
</dbReference>
<dbReference type="AlphaFoldDB" id="A0A081BUI9"/>
<dbReference type="InterPro" id="IPR008921">
    <property type="entry name" value="DNA_pol3_clamp-load_cplx_C"/>
</dbReference>
<dbReference type="InterPro" id="IPR050238">
    <property type="entry name" value="DNA_Rep/Repair_Clamp_Loader"/>
</dbReference>
<keyword evidence="2 11" id="KW-0808">Transferase</keyword>
<dbReference type="InterPro" id="IPR003593">
    <property type="entry name" value="AAA+_ATPase"/>
</dbReference>
<dbReference type="Pfam" id="PF12169">
    <property type="entry name" value="DNA_pol3_gamma3"/>
    <property type="match status" value="1"/>
</dbReference>
<gene>
    <name evidence="11" type="primary">dnaX</name>
    <name evidence="14" type="ORF">U27_02955</name>
</gene>
<dbReference type="Gene3D" id="1.20.272.10">
    <property type="match status" value="1"/>
</dbReference>
<comment type="catalytic activity">
    <reaction evidence="10 11">
        <text>DNA(n) + a 2'-deoxyribonucleoside 5'-triphosphate = DNA(n+1) + diphosphate</text>
        <dbReference type="Rhea" id="RHEA:22508"/>
        <dbReference type="Rhea" id="RHEA-COMP:17339"/>
        <dbReference type="Rhea" id="RHEA-COMP:17340"/>
        <dbReference type="ChEBI" id="CHEBI:33019"/>
        <dbReference type="ChEBI" id="CHEBI:61560"/>
        <dbReference type="ChEBI" id="CHEBI:173112"/>
        <dbReference type="EC" id="2.7.7.7"/>
    </reaction>
</comment>
<evidence type="ECO:0000256" key="5">
    <source>
        <dbReference type="ARBA" id="ARBA00022723"/>
    </source>
</evidence>
<evidence type="ECO:0000256" key="3">
    <source>
        <dbReference type="ARBA" id="ARBA00022695"/>
    </source>
</evidence>
<keyword evidence="8 11" id="KW-0067">ATP-binding</keyword>
<keyword evidence="3 11" id="KW-0548">Nucleotidyltransferase</keyword>
<feature type="domain" description="AAA+ ATPase" evidence="13">
    <location>
        <begin position="37"/>
        <end position="178"/>
    </location>
</feature>
<dbReference type="GO" id="GO:0009360">
    <property type="term" value="C:DNA polymerase III complex"/>
    <property type="evidence" value="ECO:0007669"/>
    <property type="project" value="InterPro"/>
</dbReference>
<dbReference type="HOGENOM" id="CLU_006229_0_8_0"/>
<dbReference type="EC" id="2.7.7.7" evidence="11"/>
<dbReference type="Proteomes" id="UP000030661">
    <property type="component" value="Unassembled WGS sequence"/>
</dbReference>
<dbReference type="GO" id="GO:0005524">
    <property type="term" value="F:ATP binding"/>
    <property type="evidence" value="ECO:0007669"/>
    <property type="project" value="UniProtKB-KW"/>
</dbReference>
<dbReference type="SMART" id="SM00382">
    <property type="entry name" value="AAA"/>
    <property type="match status" value="1"/>
</dbReference>
<dbReference type="STRING" id="1499967.U27_02955"/>
<evidence type="ECO:0000256" key="1">
    <source>
        <dbReference type="ARBA" id="ARBA00006360"/>
    </source>
</evidence>
<evidence type="ECO:0000256" key="10">
    <source>
        <dbReference type="ARBA" id="ARBA00049244"/>
    </source>
</evidence>
<name>A0A081BUI9_VECG1</name>
<sequence>MTYQVLARKWRPQTFESVVGQEHITDVLKNSLASGRIHHGYLFNGIRGIGKTTTARILAKALNCVHGPTPTPCNQCEFCREIIDGYSLDVEEIDGASNRGVGEVRVLQENTNYAPSRSRYKIFIIDEVHMLTTEAFNALLKTLEEPPPNVVFILATTEPWKIPPTILSRCQQFTFKPGSAAQIMALLKKVVAHEEIAISDDSLALLVKSAGGSVRDGENLLDQVIGFCGNQVRDLDVRYVLGIPDRQLLWEFVTALFTHQSSQIFSLLDRLVNQGYHLRFFCMELMERIRNMIVLKVAVQPDAYLSLFDYNRAELARYASQISLSELQQMYWILAQVEQEMKFSPHPRYLLEFALVRMANVQALDSLEEISAQLQQIQTEIRPSAGKIAELVERVQTETEGQMPTLSATELQQLWEDVLLRVKDVRPPLAARLKQAIPVHLTYDEFLLGFHPDAEFSRQALDDAKNRDILAGVLREYIGRPVRVAATTTETGVSFEAIRKIHDEVVAAIPRPEIKAQQVKSGPPPTERRSRKNNDGWQARASTPRYKPQIQVTVQDVVKLFDGEIEK</sequence>
<accession>A0A081BUI9</accession>
<dbReference type="Gene3D" id="3.40.50.300">
    <property type="entry name" value="P-loop containing nucleotide triphosphate hydrolases"/>
    <property type="match status" value="1"/>
</dbReference>
<evidence type="ECO:0000256" key="12">
    <source>
        <dbReference type="SAM" id="MobiDB-lite"/>
    </source>
</evidence>
<comment type="subunit">
    <text evidence="11">DNA polymerase III contains a core (composed of alpha, epsilon and theta chains) that associates with a tau subunit. This core dimerizes to form the POLIII' complex. PolIII' associates with the gamma complex (composed of gamma, delta, delta', psi and chi chains) and with the beta chain to form the complete DNA polymerase III complex.</text>
</comment>
<dbReference type="EMBL" id="DF820464">
    <property type="protein sequence ID" value="GAK55994.1"/>
    <property type="molecule type" value="Genomic_DNA"/>
</dbReference>
<dbReference type="PANTHER" id="PTHR11669:SF0">
    <property type="entry name" value="PROTEIN STICHEL-LIKE 2"/>
    <property type="match status" value="1"/>
</dbReference>
<dbReference type="SUPFAM" id="SSF48019">
    <property type="entry name" value="post-AAA+ oligomerization domain-like"/>
    <property type="match status" value="1"/>
</dbReference>
<comment type="function">
    <text evidence="11">DNA polymerase III is a complex, multichain enzyme responsible for most of the replicative synthesis in bacteria. This DNA polymerase also exhibits 3' to 5' exonuclease activity.</text>
</comment>
<dbReference type="InterPro" id="IPR022754">
    <property type="entry name" value="DNA_pol_III_gamma-3"/>
</dbReference>
<evidence type="ECO:0000256" key="2">
    <source>
        <dbReference type="ARBA" id="ARBA00022679"/>
    </source>
</evidence>
<keyword evidence="9 11" id="KW-0239">DNA-directed DNA polymerase</keyword>
<dbReference type="FunFam" id="3.40.50.300:FF:000014">
    <property type="entry name" value="DNA polymerase III subunit gamma/tau"/>
    <property type="match status" value="1"/>
</dbReference>
<keyword evidence="15" id="KW-1185">Reference proteome</keyword>
<dbReference type="NCBIfam" id="TIGR02397">
    <property type="entry name" value="dnaX_nterm"/>
    <property type="match status" value="1"/>
</dbReference>
<dbReference type="GO" id="GO:0006261">
    <property type="term" value="P:DNA-templated DNA replication"/>
    <property type="evidence" value="ECO:0007669"/>
    <property type="project" value="TreeGrafter"/>
</dbReference>
<dbReference type="Pfam" id="PF22608">
    <property type="entry name" value="DNAX_ATPase_lid"/>
    <property type="match status" value="1"/>
</dbReference>
<keyword evidence="5" id="KW-0479">Metal-binding</keyword>
<dbReference type="CDD" id="cd18137">
    <property type="entry name" value="HLD_clamp_pol_III_gamma_tau"/>
    <property type="match status" value="1"/>
</dbReference>
<evidence type="ECO:0000259" key="13">
    <source>
        <dbReference type="SMART" id="SM00382"/>
    </source>
</evidence>
<dbReference type="InterPro" id="IPR012763">
    <property type="entry name" value="DNA_pol_III_sug/sutau_N"/>
</dbReference>
<comment type="similarity">
    <text evidence="1 11">Belongs to the DnaX/STICHEL family.</text>
</comment>
<dbReference type="InterPro" id="IPR045085">
    <property type="entry name" value="HLD_clamp_pol_III_gamma_tau"/>
</dbReference>
<organism evidence="14">
    <name type="scientific">Vecturithrix granuli</name>
    <dbReference type="NCBI Taxonomy" id="1499967"/>
    <lineage>
        <taxon>Bacteria</taxon>
        <taxon>Candidatus Moduliflexota</taxon>
        <taxon>Candidatus Vecturitrichia</taxon>
        <taxon>Candidatus Vecturitrichales</taxon>
        <taxon>Candidatus Vecturitrichaceae</taxon>
        <taxon>Candidatus Vecturithrix</taxon>
    </lineage>
</organism>
<dbReference type="CDD" id="cd00009">
    <property type="entry name" value="AAA"/>
    <property type="match status" value="1"/>
</dbReference>
<evidence type="ECO:0000256" key="4">
    <source>
        <dbReference type="ARBA" id="ARBA00022705"/>
    </source>
</evidence>
<dbReference type="PANTHER" id="PTHR11669">
    <property type="entry name" value="REPLICATION FACTOR C / DNA POLYMERASE III GAMMA-TAU SUBUNIT"/>
    <property type="match status" value="1"/>
</dbReference>
<evidence type="ECO:0000256" key="6">
    <source>
        <dbReference type="ARBA" id="ARBA00022741"/>
    </source>
</evidence>
<feature type="region of interest" description="Disordered" evidence="12">
    <location>
        <begin position="515"/>
        <end position="545"/>
    </location>
</feature>
<keyword evidence="4 11" id="KW-0235">DNA replication</keyword>
<dbReference type="GO" id="GO:0003677">
    <property type="term" value="F:DNA binding"/>
    <property type="evidence" value="ECO:0007669"/>
    <property type="project" value="InterPro"/>
</dbReference>
<dbReference type="GO" id="GO:0003887">
    <property type="term" value="F:DNA-directed DNA polymerase activity"/>
    <property type="evidence" value="ECO:0007669"/>
    <property type="project" value="UniProtKB-KW"/>
</dbReference>
<dbReference type="InterPro" id="IPR027417">
    <property type="entry name" value="P-loop_NTPase"/>
</dbReference>
<reference evidence="14" key="1">
    <citation type="journal article" date="2015" name="PeerJ">
        <title>First genomic representation of candidate bacterial phylum KSB3 points to enhanced environmental sensing as a trigger of wastewater bulking.</title>
        <authorList>
            <person name="Sekiguchi Y."/>
            <person name="Ohashi A."/>
            <person name="Parks D.H."/>
            <person name="Yamauchi T."/>
            <person name="Tyson G.W."/>
            <person name="Hugenholtz P."/>
        </authorList>
    </citation>
    <scope>NUCLEOTIDE SEQUENCE [LARGE SCALE GENOMIC DNA]</scope>
</reference>
<evidence type="ECO:0000256" key="9">
    <source>
        <dbReference type="ARBA" id="ARBA00022932"/>
    </source>
</evidence>
<dbReference type="GO" id="GO:0046872">
    <property type="term" value="F:metal ion binding"/>
    <property type="evidence" value="ECO:0007669"/>
    <property type="project" value="UniProtKB-KW"/>
</dbReference>
<evidence type="ECO:0000256" key="7">
    <source>
        <dbReference type="ARBA" id="ARBA00022833"/>
    </source>
</evidence>
<evidence type="ECO:0000256" key="11">
    <source>
        <dbReference type="RuleBase" id="RU364063"/>
    </source>
</evidence>
<proteinExistence type="inferred from homology"/>
<dbReference type="SUPFAM" id="SSF52540">
    <property type="entry name" value="P-loop containing nucleoside triphosphate hydrolases"/>
    <property type="match status" value="1"/>
</dbReference>
<evidence type="ECO:0000256" key="8">
    <source>
        <dbReference type="ARBA" id="ARBA00022840"/>
    </source>
</evidence>
<dbReference type="Gene3D" id="1.10.8.60">
    <property type="match status" value="1"/>
</dbReference>
<dbReference type="Pfam" id="PF13177">
    <property type="entry name" value="DNA_pol3_delta2"/>
    <property type="match status" value="1"/>
</dbReference>
<evidence type="ECO:0000313" key="14">
    <source>
        <dbReference type="EMBL" id="GAK55994.1"/>
    </source>
</evidence>